<dbReference type="AlphaFoldDB" id="A0A2N4T4U1"/>
<dbReference type="InterPro" id="IPR051678">
    <property type="entry name" value="AGP_Transferase"/>
</dbReference>
<dbReference type="Pfam" id="PF01636">
    <property type="entry name" value="APH"/>
    <property type="match status" value="1"/>
</dbReference>
<protein>
    <recommendedName>
        <fullName evidence="1">Aminoglycoside phosphotransferase domain-containing protein</fullName>
    </recommendedName>
</protein>
<dbReference type="SUPFAM" id="SSF56112">
    <property type="entry name" value="Protein kinase-like (PK-like)"/>
    <property type="match status" value="1"/>
</dbReference>
<dbReference type="InterPro" id="IPR011009">
    <property type="entry name" value="Kinase-like_dom_sf"/>
</dbReference>
<evidence type="ECO:0000259" key="1">
    <source>
        <dbReference type="Pfam" id="PF01636"/>
    </source>
</evidence>
<dbReference type="Gene3D" id="3.30.200.20">
    <property type="entry name" value="Phosphorylase Kinase, domain 1"/>
    <property type="match status" value="1"/>
</dbReference>
<name>A0A2N4T4U1_9MICC</name>
<reference evidence="2 3" key="1">
    <citation type="submission" date="2015-12" db="EMBL/GenBank/DDBJ databases">
        <authorList>
            <person name="Shamseldin A."/>
            <person name="Moawad H."/>
            <person name="Abd El-Rahim W.M."/>
            <person name="Sadowsky M.J."/>
        </authorList>
    </citation>
    <scope>NUCLEOTIDE SEQUENCE [LARGE SCALE GENOMIC DNA]</scope>
    <source>
        <strain evidence="2 3">S43</strain>
    </source>
</reference>
<feature type="domain" description="Aminoglycoside phosphotransferase" evidence="1">
    <location>
        <begin position="19"/>
        <end position="237"/>
    </location>
</feature>
<sequence>MDELERIAAAFPDLRWDRARRITEGWDHVVVVLDDALVFRFPQEEPYLQGLAREVAVLEHLAPRLPVRVPRYDRVAPDGSFAGYPLLPGRTLQPEVLAALDAPARAAVVDQLAAFLSGLHTAPVAGTPLERLAPVSLPEDQREVRAAAAAHLPAVLSGQELADAEAMLAAVDALLAEELPAVPVHNDVYSRHLLWDDDAAALAVLDFSDMGLGDPAVDFAELHEYGEEFVRAVYARYTGPKDPGFLERSWTYQCWVGVYMLTDHFDVGKTSWAVARETFDRVRRGR</sequence>
<dbReference type="Gene3D" id="3.90.1200.10">
    <property type="match status" value="1"/>
</dbReference>
<evidence type="ECO:0000313" key="2">
    <source>
        <dbReference type="EMBL" id="PLC13249.1"/>
    </source>
</evidence>
<dbReference type="RefSeq" id="WP_101852759.1">
    <property type="nucleotide sequence ID" value="NZ_JALJPS010000017.1"/>
</dbReference>
<gene>
    <name evidence="2" type="ORF">AUQ48_14800</name>
</gene>
<dbReference type="PANTHER" id="PTHR21310">
    <property type="entry name" value="AMINOGLYCOSIDE PHOSPHOTRANSFERASE-RELATED-RELATED"/>
    <property type="match status" value="1"/>
</dbReference>
<proteinExistence type="predicted"/>
<dbReference type="EMBL" id="LOMZ01000001">
    <property type="protein sequence ID" value="PLC13249.1"/>
    <property type="molecule type" value="Genomic_DNA"/>
</dbReference>
<accession>A0A2N4T4U1</accession>
<dbReference type="Proteomes" id="UP000234632">
    <property type="component" value="Unassembled WGS sequence"/>
</dbReference>
<evidence type="ECO:0000313" key="3">
    <source>
        <dbReference type="Proteomes" id="UP000234632"/>
    </source>
</evidence>
<comment type="caution">
    <text evidence="2">The sequence shown here is derived from an EMBL/GenBank/DDBJ whole genome shotgun (WGS) entry which is preliminary data.</text>
</comment>
<organism evidence="2 3">
    <name type="scientific">Kocuria flava</name>
    <dbReference type="NCBI Taxonomy" id="446860"/>
    <lineage>
        <taxon>Bacteria</taxon>
        <taxon>Bacillati</taxon>
        <taxon>Actinomycetota</taxon>
        <taxon>Actinomycetes</taxon>
        <taxon>Micrococcales</taxon>
        <taxon>Micrococcaceae</taxon>
        <taxon>Kocuria</taxon>
    </lineage>
</organism>
<dbReference type="InterPro" id="IPR002575">
    <property type="entry name" value="Aminoglycoside_PTrfase"/>
</dbReference>
<dbReference type="PANTHER" id="PTHR21310:SF42">
    <property type="entry name" value="BIFUNCTIONAL AAC_APH"/>
    <property type="match status" value="1"/>
</dbReference>